<feature type="region of interest" description="Disordered" evidence="1">
    <location>
        <begin position="79"/>
        <end position="106"/>
    </location>
</feature>
<gene>
    <name evidence="2" type="ORF">EYF80_053021</name>
</gene>
<protein>
    <submittedName>
        <fullName evidence="2">Uncharacterized protein</fullName>
    </submittedName>
</protein>
<evidence type="ECO:0000256" key="1">
    <source>
        <dbReference type="SAM" id="MobiDB-lite"/>
    </source>
</evidence>
<evidence type="ECO:0000313" key="2">
    <source>
        <dbReference type="EMBL" id="TNN36815.1"/>
    </source>
</evidence>
<reference evidence="2 3" key="1">
    <citation type="submission" date="2019-03" db="EMBL/GenBank/DDBJ databases">
        <title>First draft genome of Liparis tanakae, snailfish: a comprehensive survey of snailfish specific genes.</title>
        <authorList>
            <person name="Kim W."/>
            <person name="Song I."/>
            <person name="Jeong J.-H."/>
            <person name="Kim D."/>
            <person name="Kim S."/>
            <person name="Ryu S."/>
            <person name="Song J.Y."/>
            <person name="Lee S.K."/>
        </authorList>
    </citation>
    <scope>NUCLEOTIDE SEQUENCE [LARGE SCALE GENOMIC DNA]</scope>
    <source>
        <tissue evidence="2">Muscle</tissue>
    </source>
</reference>
<organism evidence="2 3">
    <name type="scientific">Liparis tanakae</name>
    <name type="common">Tanaka's snailfish</name>
    <dbReference type="NCBI Taxonomy" id="230148"/>
    <lineage>
        <taxon>Eukaryota</taxon>
        <taxon>Metazoa</taxon>
        <taxon>Chordata</taxon>
        <taxon>Craniata</taxon>
        <taxon>Vertebrata</taxon>
        <taxon>Euteleostomi</taxon>
        <taxon>Actinopterygii</taxon>
        <taxon>Neopterygii</taxon>
        <taxon>Teleostei</taxon>
        <taxon>Neoteleostei</taxon>
        <taxon>Acanthomorphata</taxon>
        <taxon>Eupercaria</taxon>
        <taxon>Perciformes</taxon>
        <taxon>Cottioidei</taxon>
        <taxon>Cottales</taxon>
        <taxon>Liparidae</taxon>
        <taxon>Liparis</taxon>
    </lineage>
</organism>
<sequence length="119" mass="13424">MCRLSEGTSLCVQLQLFSELPSFLLQPDAGLHECACAANGANYDQSAERANGVYLRGTRRLALYRDCCSWHWEKGRVHPGQAAGQREFSEKSCLPTSDAHRSRDRAPRSYSFKRLLNDM</sequence>
<name>A0A4Z2F6Y2_9TELE</name>
<proteinExistence type="predicted"/>
<keyword evidence="3" id="KW-1185">Reference proteome</keyword>
<dbReference type="AlphaFoldDB" id="A0A4Z2F6Y2"/>
<dbReference type="Proteomes" id="UP000314294">
    <property type="component" value="Unassembled WGS sequence"/>
</dbReference>
<dbReference type="EMBL" id="SRLO01001568">
    <property type="protein sequence ID" value="TNN36815.1"/>
    <property type="molecule type" value="Genomic_DNA"/>
</dbReference>
<accession>A0A4Z2F6Y2</accession>
<evidence type="ECO:0000313" key="3">
    <source>
        <dbReference type="Proteomes" id="UP000314294"/>
    </source>
</evidence>
<comment type="caution">
    <text evidence="2">The sequence shown here is derived from an EMBL/GenBank/DDBJ whole genome shotgun (WGS) entry which is preliminary data.</text>
</comment>